<dbReference type="GO" id="GO:0016757">
    <property type="term" value="F:glycosyltransferase activity"/>
    <property type="evidence" value="ECO:0007669"/>
    <property type="project" value="UniProtKB-KW"/>
</dbReference>
<dbReference type="InterPro" id="IPR054299">
    <property type="entry name" value="GumK_N"/>
</dbReference>
<protein>
    <submittedName>
        <fullName evidence="2">UDP-glucuronate:glycolipid 2-beta-glucuronosyltransferase</fullName>
        <ecNumber evidence="2">2.4.1.264</ecNumber>
    </submittedName>
</protein>
<keyword evidence="2" id="KW-0328">Glycosyltransferase</keyword>
<reference evidence="2" key="1">
    <citation type="submission" date="2016-04" db="EMBL/GenBank/DDBJ databases">
        <authorList>
            <person name="Evans L.H."/>
            <person name="Alamgir A."/>
            <person name="Owens N."/>
            <person name="Weber N.D."/>
            <person name="Virtaneva K."/>
            <person name="Barbian K."/>
            <person name="Babar A."/>
            <person name="Rosenke K."/>
        </authorList>
    </citation>
    <scope>NUCLEOTIDE SEQUENCE</scope>
    <source>
        <strain evidence="2">86</strain>
    </source>
</reference>
<name>A0A212JHX7_9PROT</name>
<dbReference type="EC" id="2.4.1.264" evidence="2"/>
<dbReference type="SUPFAM" id="SSF53756">
    <property type="entry name" value="UDP-Glycosyltransferase/glycogen phosphorylase"/>
    <property type="match status" value="1"/>
</dbReference>
<keyword evidence="2" id="KW-0808">Transferase</keyword>
<dbReference type="Gene3D" id="3.40.50.2000">
    <property type="entry name" value="Glycogen Phosphorylase B"/>
    <property type="match status" value="1"/>
</dbReference>
<gene>
    <name evidence="2" type="primary">gumK</name>
    <name evidence="2" type="ORF">KL86APRO_11097</name>
</gene>
<proteinExistence type="predicted"/>
<dbReference type="Gene3D" id="3.40.50.11010">
    <property type="match status" value="1"/>
</dbReference>
<sequence length="386" mass="42269">MQQETLATGAMPDATARPNFLLVARHDYRTERKAGCHFLVDELARIGHTRFFSCTFSRLSRFKGDTRLPLADRANRVETTANGVETYLWRTLIHPCRVPGALAPLMNAYVRHYGSHVPETFARWIREADVILFETGGPELFHDLVKRLNPRAMLVYLCSDSFDAINPAPYVRELALRHARSFDKIMVKSPLLARLFPPGSPVFLTSQGFDKAELRERRASPFAGGVNLVSVGNMLFDPEVFRAAAPAFPDATFHVIGGGPRAQGLADLPNVRLYGEMPFSDTLAYLQHADAGLAPYGAGVEPYLADTSLKLGQYRVLGLPAVCPEAVTGGYPGRFGYNPGEADTVRAAVAAALAHGRFPGVDLPSWREVALDMLRPPADPAAVRVA</sequence>
<dbReference type="AlphaFoldDB" id="A0A212JHX7"/>
<evidence type="ECO:0000259" key="1">
    <source>
        <dbReference type="Pfam" id="PF22059"/>
    </source>
</evidence>
<feature type="domain" description="Glucuronosyltransferase GumK N-terminal" evidence="1">
    <location>
        <begin position="23"/>
        <end position="187"/>
    </location>
</feature>
<dbReference type="Pfam" id="PF22059">
    <property type="entry name" value="GumK_N"/>
    <property type="match status" value="1"/>
</dbReference>
<dbReference type="EMBL" id="FLUO01000001">
    <property type="protein sequence ID" value="SBV99056.1"/>
    <property type="molecule type" value="Genomic_DNA"/>
</dbReference>
<evidence type="ECO:0000313" key="2">
    <source>
        <dbReference type="EMBL" id="SBV99056.1"/>
    </source>
</evidence>
<organism evidence="2">
    <name type="scientific">uncultured Alphaproteobacteria bacterium</name>
    <dbReference type="NCBI Taxonomy" id="91750"/>
    <lineage>
        <taxon>Bacteria</taxon>
        <taxon>Pseudomonadati</taxon>
        <taxon>Pseudomonadota</taxon>
        <taxon>Alphaproteobacteria</taxon>
        <taxon>environmental samples</taxon>
    </lineage>
</organism>
<accession>A0A212JHX7</accession>